<reference evidence="2" key="2">
    <citation type="submission" date="2021-02" db="EMBL/GenBank/DDBJ databases">
        <authorList>
            <person name="Kimball J.A."/>
            <person name="Haas M.W."/>
            <person name="Macchietto M."/>
            <person name="Kono T."/>
            <person name="Duquette J."/>
            <person name="Shao M."/>
        </authorList>
    </citation>
    <scope>NUCLEOTIDE SEQUENCE</scope>
    <source>
        <tissue evidence="2">Fresh leaf tissue</tissue>
    </source>
</reference>
<feature type="region of interest" description="Disordered" evidence="1">
    <location>
        <begin position="1"/>
        <end position="27"/>
    </location>
</feature>
<name>A0A8J5SYM0_ZIZPA</name>
<protein>
    <submittedName>
        <fullName evidence="2">Uncharacterized protein</fullName>
    </submittedName>
</protein>
<feature type="compositionally biased region" description="Basic and acidic residues" evidence="1">
    <location>
        <begin position="18"/>
        <end position="27"/>
    </location>
</feature>
<gene>
    <name evidence="2" type="ORF">GUJ93_ZPchr0015g6704</name>
</gene>
<comment type="caution">
    <text evidence="2">The sequence shown here is derived from an EMBL/GenBank/DDBJ whole genome shotgun (WGS) entry which is preliminary data.</text>
</comment>
<dbReference type="PROSITE" id="PS51257">
    <property type="entry name" value="PROKAR_LIPOPROTEIN"/>
    <property type="match status" value="1"/>
</dbReference>
<sequence>MTKVGRPGIATTGATGCHGHDGGDSRAEGTTMIGAAGQLGAAAMTAVRRRMRGWQDAATTAGVYGRRGVMTIWVAGRPVEGAAERRGATVMARAAGHCGTMVIEGATGRHGGDNRAAQAAGCDDDGDRHHAAAATMRVGHCGVMVRVLTGARRERREEVSL</sequence>
<dbReference type="Proteomes" id="UP000729402">
    <property type="component" value="Unassembled WGS sequence"/>
</dbReference>
<keyword evidence="3" id="KW-1185">Reference proteome</keyword>
<evidence type="ECO:0000313" key="3">
    <source>
        <dbReference type="Proteomes" id="UP000729402"/>
    </source>
</evidence>
<dbReference type="EMBL" id="JAAALK010000085">
    <property type="protein sequence ID" value="KAG8083323.1"/>
    <property type="molecule type" value="Genomic_DNA"/>
</dbReference>
<evidence type="ECO:0000256" key="1">
    <source>
        <dbReference type="SAM" id="MobiDB-lite"/>
    </source>
</evidence>
<evidence type="ECO:0000313" key="2">
    <source>
        <dbReference type="EMBL" id="KAG8083323.1"/>
    </source>
</evidence>
<organism evidence="2 3">
    <name type="scientific">Zizania palustris</name>
    <name type="common">Northern wild rice</name>
    <dbReference type="NCBI Taxonomy" id="103762"/>
    <lineage>
        <taxon>Eukaryota</taxon>
        <taxon>Viridiplantae</taxon>
        <taxon>Streptophyta</taxon>
        <taxon>Embryophyta</taxon>
        <taxon>Tracheophyta</taxon>
        <taxon>Spermatophyta</taxon>
        <taxon>Magnoliopsida</taxon>
        <taxon>Liliopsida</taxon>
        <taxon>Poales</taxon>
        <taxon>Poaceae</taxon>
        <taxon>BOP clade</taxon>
        <taxon>Oryzoideae</taxon>
        <taxon>Oryzeae</taxon>
        <taxon>Zizaniinae</taxon>
        <taxon>Zizania</taxon>
    </lineage>
</organism>
<dbReference type="AlphaFoldDB" id="A0A8J5SYM0"/>
<accession>A0A8J5SYM0</accession>
<proteinExistence type="predicted"/>
<reference evidence="2" key="1">
    <citation type="journal article" date="2021" name="bioRxiv">
        <title>Whole Genome Assembly and Annotation of Northern Wild Rice, Zizania palustris L., Supports a Whole Genome Duplication in the Zizania Genus.</title>
        <authorList>
            <person name="Haas M."/>
            <person name="Kono T."/>
            <person name="Macchietto M."/>
            <person name="Millas R."/>
            <person name="McGilp L."/>
            <person name="Shao M."/>
            <person name="Duquette J."/>
            <person name="Hirsch C.N."/>
            <person name="Kimball J."/>
        </authorList>
    </citation>
    <scope>NUCLEOTIDE SEQUENCE</scope>
    <source>
        <tissue evidence="2">Fresh leaf tissue</tissue>
    </source>
</reference>